<dbReference type="Pfam" id="PF13535">
    <property type="entry name" value="ATP-grasp_4"/>
    <property type="match status" value="1"/>
</dbReference>
<evidence type="ECO:0000313" key="7">
    <source>
        <dbReference type="EMBL" id="KAJ8614236.1"/>
    </source>
</evidence>
<dbReference type="PROSITE" id="PS50975">
    <property type="entry name" value="ATP_GRASP"/>
    <property type="match status" value="1"/>
</dbReference>
<dbReference type="PANTHER" id="PTHR43585:SF2">
    <property type="entry name" value="ATP-GRASP ENZYME FSQD"/>
    <property type="match status" value="1"/>
</dbReference>
<feature type="domain" description="ATP-grasp" evidence="6">
    <location>
        <begin position="120"/>
        <end position="311"/>
    </location>
</feature>
<accession>A0AAD7XUP0</accession>
<dbReference type="InterPro" id="IPR011761">
    <property type="entry name" value="ATP-grasp"/>
</dbReference>
<proteinExistence type="predicted"/>
<dbReference type="PANTHER" id="PTHR43585">
    <property type="entry name" value="FUMIPYRROLE BIOSYNTHESIS PROTEIN C"/>
    <property type="match status" value="1"/>
</dbReference>
<name>A0AAD7XUP0_9STRA</name>
<protein>
    <recommendedName>
        <fullName evidence="6">ATP-grasp domain-containing protein</fullName>
    </recommendedName>
</protein>
<sequence>MSLSGDGSSVAIVVDPTCEYLGQLFVEELEARGVRTVSVLSDYMAAGLAGQFGSTPPAELVAPAAGEEAEWWERTCQMPLLGAVSESDAGIATAERLASALGARFANDVSPRRRHKWLLHETLRRAGLPACAQRLCATGDEVRDMELPVVVKPARGVASDGVSVCHTVSEAVAAVEALRGAERYGGGSNERVLVQSLLVGDEYAVDTCSRAGDHKVVAVWKYDKRPTNGAPRVYYCSELASSFGALEAAVVAALDATGHTDGPTHTEVIVTDTQGPTIVEINARFHNQKFVPLAERCLGITQIQAAAAAMLEDDDAWRRVPASPTLACAGRLVHLVSCVEGPLRALNGDLWRELSSLPTSDERSTSTPTLAGSSSPGTATRLTPTTAGLSATSTTSS</sequence>
<evidence type="ECO:0000259" key="6">
    <source>
        <dbReference type="PROSITE" id="PS50975"/>
    </source>
</evidence>
<evidence type="ECO:0000256" key="4">
    <source>
        <dbReference type="PROSITE-ProRule" id="PRU00409"/>
    </source>
</evidence>
<comment type="caution">
    <text evidence="7">The sequence shown here is derived from an EMBL/GenBank/DDBJ whole genome shotgun (WGS) entry which is preliminary data.</text>
</comment>
<keyword evidence="2 4" id="KW-0547">Nucleotide-binding</keyword>
<keyword evidence="8" id="KW-1185">Reference proteome</keyword>
<dbReference type="Proteomes" id="UP001230188">
    <property type="component" value="Unassembled WGS sequence"/>
</dbReference>
<gene>
    <name evidence="7" type="ORF">CTAYLR_001165</name>
</gene>
<organism evidence="7 8">
    <name type="scientific">Chrysophaeum taylorii</name>
    <dbReference type="NCBI Taxonomy" id="2483200"/>
    <lineage>
        <taxon>Eukaryota</taxon>
        <taxon>Sar</taxon>
        <taxon>Stramenopiles</taxon>
        <taxon>Ochrophyta</taxon>
        <taxon>Pelagophyceae</taxon>
        <taxon>Pelagomonadales</taxon>
        <taxon>Pelagomonadaceae</taxon>
        <taxon>Chrysophaeum</taxon>
    </lineage>
</organism>
<dbReference type="GO" id="GO:0005524">
    <property type="term" value="F:ATP binding"/>
    <property type="evidence" value="ECO:0007669"/>
    <property type="project" value="UniProtKB-UniRule"/>
</dbReference>
<dbReference type="SUPFAM" id="SSF56059">
    <property type="entry name" value="Glutathione synthetase ATP-binding domain-like"/>
    <property type="match status" value="1"/>
</dbReference>
<feature type="compositionally biased region" description="Low complexity" evidence="5">
    <location>
        <begin position="382"/>
        <end position="397"/>
    </location>
</feature>
<dbReference type="GO" id="GO:0046872">
    <property type="term" value="F:metal ion binding"/>
    <property type="evidence" value="ECO:0007669"/>
    <property type="project" value="InterPro"/>
</dbReference>
<evidence type="ECO:0000256" key="3">
    <source>
        <dbReference type="ARBA" id="ARBA00022840"/>
    </source>
</evidence>
<keyword evidence="3 4" id="KW-0067">ATP-binding</keyword>
<dbReference type="Gene3D" id="3.30.470.20">
    <property type="entry name" value="ATP-grasp fold, B domain"/>
    <property type="match status" value="1"/>
</dbReference>
<dbReference type="AlphaFoldDB" id="A0AAD7XUP0"/>
<dbReference type="InterPro" id="IPR052032">
    <property type="entry name" value="ATP-dep_AA_Ligase"/>
</dbReference>
<feature type="compositionally biased region" description="Polar residues" evidence="5">
    <location>
        <begin position="365"/>
        <end position="381"/>
    </location>
</feature>
<evidence type="ECO:0000313" key="8">
    <source>
        <dbReference type="Proteomes" id="UP001230188"/>
    </source>
</evidence>
<evidence type="ECO:0000256" key="2">
    <source>
        <dbReference type="ARBA" id="ARBA00022741"/>
    </source>
</evidence>
<feature type="region of interest" description="Disordered" evidence="5">
    <location>
        <begin position="357"/>
        <end position="397"/>
    </location>
</feature>
<dbReference type="GO" id="GO:0016874">
    <property type="term" value="F:ligase activity"/>
    <property type="evidence" value="ECO:0007669"/>
    <property type="project" value="UniProtKB-KW"/>
</dbReference>
<keyword evidence="1" id="KW-0436">Ligase</keyword>
<reference evidence="7" key="1">
    <citation type="submission" date="2023-01" db="EMBL/GenBank/DDBJ databases">
        <title>Metagenome sequencing of chrysophaentin producing Chrysophaeum taylorii.</title>
        <authorList>
            <person name="Davison J."/>
            <person name="Bewley C."/>
        </authorList>
    </citation>
    <scope>NUCLEOTIDE SEQUENCE</scope>
    <source>
        <strain evidence="7">NIES-1699</strain>
    </source>
</reference>
<evidence type="ECO:0000256" key="1">
    <source>
        <dbReference type="ARBA" id="ARBA00022598"/>
    </source>
</evidence>
<dbReference type="EMBL" id="JAQMWT010000009">
    <property type="protein sequence ID" value="KAJ8614236.1"/>
    <property type="molecule type" value="Genomic_DNA"/>
</dbReference>
<evidence type="ECO:0000256" key="5">
    <source>
        <dbReference type="SAM" id="MobiDB-lite"/>
    </source>
</evidence>